<name>A0ABS6SZM7_9RHOB</name>
<evidence type="ECO:0000313" key="1">
    <source>
        <dbReference type="EMBL" id="MBV7377741.1"/>
    </source>
</evidence>
<proteinExistence type="predicted"/>
<dbReference type="EMBL" id="JAHUZE010000001">
    <property type="protein sequence ID" value="MBV7377741.1"/>
    <property type="molecule type" value="Genomic_DNA"/>
</dbReference>
<accession>A0ABS6SZM7</accession>
<sequence length="265" mass="29655">MTRVIVHAGFHKTGTSSLQDYLGKHYHALLPWFTFYGTGDALHRSAVASRIFAKKPFPWRRRAVRRALRADLAALPDAEVIVLSREHYSGVMPGLRDWLGRVIPNFHRAAKPLAKLMISELRHRFGQDVEITFFYTTRKRGDWLASVHGHLLRVIELTDDFDSFATRFRPDMGPENEAGIMRRALAPIPVVTAALEDWGTSHCGPAGALLTLIGVPEDVQAALPPANIANAGHDPRTRDALLSLNREDLSKPALRERKDLLLKGH</sequence>
<protein>
    <recommendedName>
        <fullName evidence="3">Sulfotransferase family protein</fullName>
    </recommendedName>
</protein>
<evidence type="ECO:0000313" key="2">
    <source>
        <dbReference type="Proteomes" id="UP000756530"/>
    </source>
</evidence>
<dbReference type="Proteomes" id="UP000756530">
    <property type="component" value="Unassembled WGS sequence"/>
</dbReference>
<gene>
    <name evidence="1" type="ORF">KJP28_02310</name>
</gene>
<comment type="caution">
    <text evidence="1">The sequence shown here is derived from an EMBL/GenBank/DDBJ whole genome shotgun (WGS) entry which is preliminary data.</text>
</comment>
<reference evidence="1 2" key="1">
    <citation type="submission" date="2021-05" db="EMBL/GenBank/DDBJ databases">
        <title>Culturable bacteria isolated from Daya Bay.</title>
        <authorList>
            <person name="Zheng W."/>
            <person name="Yu S."/>
            <person name="Huang Y."/>
        </authorList>
    </citation>
    <scope>NUCLEOTIDE SEQUENCE [LARGE SCALE GENOMIC DNA]</scope>
    <source>
        <strain evidence="1 2">DP4N28-5</strain>
    </source>
</reference>
<dbReference type="RefSeq" id="WP_218390614.1">
    <property type="nucleotide sequence ID" value="NZ_JAHUZE010000001.1"/>
</dbReference>
<keyword evidence="2" id="KW-1185">Reference proteome</keyword>
<organism evidence="1 2">
    <name type="scientific">Maritimibacter dapengensis</name>
    <dbReference type="NCBI Taxonomy" id="2836868"/>
    <lineage>
        <taxon>Bacteria</taxon>
        <taxon>Pseudomonadati</taxon>
        <taxon>Pseudomonadota</taxon>
        <taxon>Alphaproteobacteria</taxon>
        <taxon>Rhodobacterales</taxon>
        <taxon>Roseobacteraceae</taxon>
        <taxon>Maritimibacter</taxon>
    </lineage>
</organism>
<evidence type="ECO:0008006" key="3">
    <source>
        <dbReference type="Google" id="ProtNLM"/>
    </source>
</evidence>